<dbReference type="EMBL" id="FRCL01000010">
    <property type="protein sequence ID" value="SHM98395.1"/>
    <property type="molecule type" value="Genomic_DNA"/>
</dbReference>
<proteinExistence type="predicted"/>
<keyword evidence="4 9" id="KW-0418">Kinase</keyword>
<name>A0A1M7N5U7_9FLAO</name>
<evidence type="ECO:0000313" key="10">
    <source>
        <dbReference type="Proteomes" id="UP000184092"/>
    </source>
</evidence>
<feature type="transmembrane region" description="Helical" evidence="7">
    <location>
        <begin position="416"/>
        <end position="435"/>
    </location>
</feature>
<dbReference type="PANTHER" id="PTHR24421">
    <property type="entry name" value="NITRATE/NITRITE SENSOR PROTEIN NARX-RELATED"/>
    <property type="match status" value="1"/>
</dbReference>
<dbReference type="Gene3D" id="1.25.40.10">
    <property type="entry name" value="Tetratricopeptide repeat domain"/>
    <property type="match status" value="1"/>
</dbReference>
<dbReference type="Gene3D" id="1.20.5.1930">
    <property type="match status" value="1"/>
</dbReference>
<dbReference type="Pfam" id="PF02518">
    <property type="entry name" value="HATPase_c"/>
    <property type="match status" value="1"/>
</dbReference>
<evidence type="ECO:0000256" key="5">
    <source>
        <dbReference type="ARBA" id="ARBA00023012"/>
    </source>
</evidence>
<keyword evidence="10" id="KW-1185">Reference proteome</keyword>
<sequence>MGTLSKITCFLTLFIICCTKNKTVFHEKKDVIFFDKNYNNLTKLKKENYLDSLGDLLIKTRENDTLTRNLHLELATEYYYINNINKSLSHSEKALKLSKEVNDIIREPKALFYIGDCYRNTRKDSAYFYYLHAEKLYIKIQDYDNTARMLFNKAHILFYDGNYIECEVEISNAIRYLTKSKNYQLIYSCNNLMGNCLEKLANYDEALRYHKIAMECLDTMRINNIDKDEINNYNVTSIINISNLYDLKGEYSKSITALQGILTEELKNRWPRLYANVLSNLAYSKMKNGDYNNVQSMFFEALNIVESSGIESDVLYKKIYLGEFFLTQKDTIKSIEILKEANELAVKIKSSNEVLTSLKLLSTVDIKNSLFYANTYINVSDSINLVQKNAHHKYARIEYETSLVTDENKVLSKNNLYLLTICVGLLFLFIIISLFRHIKYKNKELIFLKRQHLANEEIYQLLSQEHEKMNIVKENEKAKIAKELHDGIMNKIYGVRMNLGFMNTKIDDKIIKKRREYIDELQNIENEIRTISHDLSYTTFFDGNDFNYLLRSLIENHQNIIETHFKLESDPQIEWLSIPNIYKINMYRIIQEAILNVSKYANAKNCTIKIILHNFLELNIIDDGDGFDVNHKKNGIGLINLNERVKSLKGHFKIESVKGKGTKINVMFSLHILMMDQKYS</sequence>
<reference evidence="10" key="1">
    <citation type="submission" date="2016-11" db="EMBL/GenBank/DDBJ databases">
        <authorList>
            <person name="Varghese N."/>
            <person name="Submissions S."/>
        </authorList>
    </citation>
    <scope>NUCLEOTIDE SEQUENCE [LARGE SCALE GENOMIC DNA]</scope>
    <source>
        <strain evidence="10">CGMCC 1.2749</strain>
    </source>
</reference>
<feature type="domain" description="Histidine kinase/HSP90-like ATPase" evidence="8">
    <location>
        <begin position="585"/>
        <end position="669"/>
    </location>
</feature>
<evidence type="ECO:0000259" key="8">
    <source>
        <dbReference type="Pfam" id="PF02518"/>
    </source>
</evidence>
<evidence type="ECO:0000256" key="7">
    <source>
        <dbReference type="SAM" id="Phobius"/>
    </source>
</evidence>
<keyword evidence="3" id="KW-0808">Transferase</keyword>
<dbReference type="InterPro" id="IPR036890">
    <property type="entry name" value="HATPase_C_sf"/>
</dbReference>
<dbReference type="PANTHER" id="PTHR24421:SF10">
    <property type="entry name" value="NITRATE_NITRITE SENSOR PROTEIN NARQ"/>
    <property type="match status" value="1"/>
</dbReference>
<gene>
    <name evidence="9" type="ORF">SAMN05216269_1103</name>
</gene>
<evidence type="ECO:0000256" key="3">
    <source>
        <dbReference type="ARBA" id="ARBA00022679"/>
    </source>
</evidence>
<dbReference type="Proteomes" id="UP000184092">
    <property type="component" value="Unassembled WGS sequence"/>
</dbReference>
<dbReference type="GO" id="GO:0000160">
    <property type="term" value="P:phosphorelay signal transduction system"/>
    <property type="evidence" value="ECO:0007669"/>
    <property type="project" value="UniProtKB-KW"/>
</dbReference>
<keyword evidence="5" id="KW-0902">Two-component regulatory system</keyword>
<comment type="catalytic activity">
    <reaction evidence="1">
        <text>ATP + protein L-histidine = ADP + protein N-phospho-L-histidine.</text>
        <dbReference type="EC" id="2.7.13.3"/>
    </reaction>
</comment>
<dbReference type="SMART" id="SM00028">
    <property type="entry name" value="TPR"/>
    <property type="match status" value="4"/>
</dbReference>
<keyword evidence="7" id="KW-0472">Membrane</keyword>
<dbReference type="GO" id="GO:0004673">
    <property type="term" value="F:protein histidine kinase activity"/>
    <property type="evidence" value="ECO:0007669"/>
    <property type="project" value="UniProtKB-EC"/>
</dbReference>
<dbReference type="Gene3D" id="3.30.565.10">
    <property type="entry name" value="Histidine kinase-like ATPase, C-terminal domain"/>
    <property type="match status" value="1"/>
</dbReference>
<accession>A0A1M7N5U7</accession>
<keyword evidence="6" id="KW-0175">Coiled coil</keyword>
<dbReference type="STRING" id="178356.SAMN05216269_1103"/>
<dbReference type="SUPFAM" id="SSF55874">
    <property type="entry name" value="ATPase domain of HSP90 chaperone/DNA topoisomerase II/histidine kinase"/>
    <property type="match status" value="1"/>
</dbReference>
<dbReference type="InterPro" id="IPR003594">
    <property type="entry name" value="HATPase_dom"/>
</dbReference>
<dbReference type="CDD" id="cd16917">
    <property type="entry name" value="HATPase_UhpB-NarQ-NarX-like"/>
    <property type="match status" value="1"/>
</dbReference>
<dbReference type="InterPro" id="IPR050482">
    <property type="entry name" value="Sensor_HK_TwoCompSys"/>
</dbReference>
<dbReference type="SUPFAM" id="SSF48452">
    <property type="entry name" value="TPR-like"/>
    <property type="match status" value="1"/>
</dbReference>
<keyword evidence="7" id="KW-0812">Transmembrane</keyword>
<evidence type="ECO:0000256" key="4">
    <source>
        <dbReference type="ARBA" id="ARBA00022777"/>
    </source>
</evidence>
<organism evidence="9 10">
    <name type="scientific">Flavobacterium xinjiangense</name>
    <dbReference type="NCBI Taxonomy" id="178356"/>
    <lineage>
        <taxon>Bacteria</taxon>
        <taxon>Pseudomonadati</taxon>
        <taxon>Bacteroidota</taxon>
        <taxon>Flavobacteriia</taxon>
        <taxon>Flavobacteriales</taxon>
        <taxon>Flavobacteriaceae</taxon>
        <taxon>Flavobacterium</taxon>
    </lineage>
</organism>
<feature type="coiled-coil region" evidence="6">
    <location>
        <begin position="507"/>
        <end position="534"/>
    </location>
</feature>
<evidence type="ECO:0000256" key="2">
    <source>
        <dbReference type="ARBA" id="ARBA00012438"/>
    </source>
</evidence>
<dbReference type="RefSeq" id="WP_073209798.1">
    <property type="nucleotide sequence ID" value="NZ_FRCL01000010.1"/>
</dbReference>
<dbReference type="EC" id="2.7.13.3" evidence="2"/>
<dbReference type="InterPro" id="IPR019734">
    <property type="entry name" value="TPR_rpt"/>
</dbReference>
<keyword evidence="7" id="KW-1133">Transmembrane helix</keyword>
<evidence type="ECO:0000256" key="6">
    <source>
        <dbReference type="SAM" id="Coils"/>
    </source>
</evidence>
<evidence type="ECO:0000256" key="1">
    <source>
        <dbReference type="ARBA" id="ARBA00000085"/>
    </source>
</evidence>
<dbReference type="AlphaFoldDB" id="A0A1M7N5U7"/>
<protein>
    <recommendedName>
        <fullName evidence="2">histidine kinase</fullName>
        <ecNumber evidence="2">2.7.13.3</ecNumber>
    </recommendedName>
</protein>
<dbReference type="InterPro" id="IPR011990">
    <property type="entry name" value="TPR-like_helical_dom_sf"/>
</dbReference>
<evidence type="ECO:0000313" key="9">
    <source>
        <dbReference type="EMBL" id="SHM98395.1"/>
    </source>
</evidence>